<keyword evidence="4" id="KW-0256">Endoplasmic reticulum</keyword>
<protein>
    <recommendedName>
        <fullName evidence="10">SMP-LTD domain-containing protein</fullName>
    </recommendedName>
</protein>
<evidence type="ECO:0000256" key="1">
    <source>
        <dbReference type="ARBA" id="ARBA00004586"/>
    </source>
</evidence>
<evidence type="ECO:0000256" key="9">
    <source>
        <dbReference type="SAM" id="MobiDB-lite"/>
    </source>
</evidence>
<feature type="compositionally biased region" description="Polar residues" evidence="9">
    <location>
        <begin position="773"/>
        <end position="787"/>
    </location>
</feature>
<dbReference type="AlphaFoldDB" id="A0A8J5UPU7"/>
<dbReference type="EMBL" id="JAGSYN010000100">
    <property type="protein sequence ID" value="KAG7664291.1"/>
    <property type="molecule type" value="Genomic_DNA"/>
</dbReference>
<dbReference type="PANTHER" id="PTHR13466:SF19">
    <property type="entry name" value="NUCLEUS-VACUOLE JUNCTION PROTEIN 2"/>
    <property type="match status" value="1"/>
</dbReference>
<evidence type="ECO:0000313" key="11">
    <source>
        <dbReference type="EMBL" id="KAG7664291.1"/>
    </source>
</evidence>
<dbReference type="CDD" id="cd21675">
    <property type="entry name" value="SMP_TEX2"/>
    <property type="match status" value="1"/>
</dbReference>
<dbReference type="GO" id="GO:1990456">
    <property type="term" value="P:mitochondrion-endoplasmic reticulum membrane tethering"/>
    <property type="evidence" value="ECO:0007669"/>
    <property type="project" value="TreeGrafter"/>
</dbReference>
<comment type="caution">
    <text evidence="11">The sequence shown here is derived from an EMBL/GenBank/DDBJ whole genome shotgun (WGS) entry which is preliminary data.</text>
</comment>
<feature type="domain" description="SMP-LTD" evidence="10">
    <location>
        <begin position="274"/>
        <end position="465"/>
    </location>
</feature>
<proteinExistence type="predicted"/>
<keyword evidence="2" id="KW-0813">Transport</keyword>
<evidence type="ECO:0000256" key="3">
    <source>
        <dbReference type="ARBA" id="ARBA00022692"/>
    </source>
</evidence>
<evidence type="ECO:0000313" key="12">
    <source>
        <dbReference type="Proteomes" id="UP000694255"/>
    </source>
</evidence>
<keyword evidence="7" id="KW-0446">Lipid-binding</keyword>
<feature type="compositionally biased region" description="Basic and acidic residues" evidence="9">
    <location>
        <begin position="738"/>
        <end position="749"/>
    </location>
</feature>
<dbReference type="RefSeq" id="XP_049264523.1">
    <property type="nucleotide sequence ID" value="XM_049405933.1"/>
</dbReference>
<dbReference type="PANTHER" id="PTHR13466">
    <property type="entry name" value="TEX2 PROTEIN-RELATED"/>
    <property type="match status" value="1"/>
</dbReference>
<feature type="compositionally biased region" description="Basic and acidic residues" evidence="9">
    <location>
        <begin position="560"/>
        <end position="569"/>
    </location>
</feature>
<feature type="compositionally biased region" description="Low complexity" evidence="9">
    <location>
        <begin position="615"/>
        <end position="625"/>
    </location>
</feature>
<evidence type="ECO:0000256" key="4">
    <source>
        <dbReference type="ARBA" id="ARBA00022824"/>
    </source>
</evidence>
<feature type="region of interest" description="Disordered" evidence="9">
    <location>
        <begin position="487"/>
        <end position="514"/>
    </location>
</feature>
<keyword evidence="8" id="KW-0472">Membrane</keyword>
<dbReference type="GeneID" id="73469007"/>
<dbReference type="GO" id="GO:0032865">
    <property type="term" value="C:ERMES complex"/>
    <property type="evidence" value="ECO:0007669"/>
    <property type="project" value="TreeGrafter"/>
</dbReference>
<organism evidence="11 12">
    <name type="scientific">[Candida] subhashii</name>
    <dbReference type="NCBI Taxonomy" id="561895"/>
    <lineage>
        <taxon>Eukaryota</taxon>
        <taxon>Fungi</taxon>
        <taxon>Dikarya</taxon>
        <taxon>Ascomycota</taxon>
        <taxon>Saccharomycotina</taxon>
        <taxon>Pichiomycetes</taxon>
        <taxon>Debaryomycetaceae</taxon>
        <taxon>Spathaspora</taxon>
    </lineage>
</organism>
<feature type="region of interest" description="Disordered" evidence="9">
    <location>
        <begin position="111"/>
        <end position="137"/>
    </location>
</feature>
<dbReference type="Pfam" id="PF15413">
    <property type="entry name" value="PH_11"/>
    <property type="match status" value="1"/>
</dbReference>
<dbReference type="GO" id="GO:0015914">
    <property type="term" value="P:phospholipid transport"/>
    <property type="evidence" value="ECO:0007669"/>
    <property type="project" value="TreeGrafter"/>
</dbReference>
<evidence type="ECO:0000256" key="2">
    <source>
        <dbReference type="ARBA" id="ARBA00022448"/>
    </source>
</evidence>
<evidence type="ECO:0000256" key="5">
    <source>
        <dbReference type="ARBA" id="ARBA00022989"/>
    </source>
</evidence>
<dbReference type="GO" id="GO:0008289">
    <property type="term" value="F:lipid binding"/>
    <property type="evidence" value="ECO:0007669"/>
    <property type="project" value="UniProtKB-KW"/>
</dbReference>
<evidence type="ECO:0000256" key="8">
    <source>
        <dbReference type="ARBA" id="ARBA00023136"/>
    </source>
</evidence>
<accession>A0A8J5UPU7</accession>
<dbReference type="GO" id="GO:0005789">
    <property type="term" value="C:endoplasmic reticulum membrane"/>
    <property type="evidence" value="ECO:0007669"/>
    <property type="project" value="UniProtKB-SubCell"/>
</dbReference>
<dbReference type="PROSITE" id="PS51847">
    <property type="entry name" value="SMP"/>
    <property type="match status" value="1"/>
</dbReference>
<feature type="region of interest" description="Disordered" evidence="9">
    <location>
        <begin position="595"/>
        <end position="638"/>
    </location>
</feature>
<keyword evidence="12" id="KW-1185">Reference proteome</keyword>
<comment type="subcellular location">
    <subcellularLocation>
        <location evidence="1">Endoplasmic reticulum membrane</location>
    </subcellularLocation>
</comment>
<dbReference type="OrthoDB" id="26740at2759"/>
<evidence type="ECO:0000256" key="6">
    <source>
        <dbReference type="ARBA" id="ARBA00023055"/>
    </source>
</evidence>
<keyword evidence="3" id="KW-0812">Transmembrane</keyword>
<sequence length="805" mass="90041">MILSNCFIEDKSDTASFVITIAKPFHGLRSINNLKAGEIEETNDSGLETYRSGWIFVTRDYLDSADEINSQTQSITESNDNKSAYSSLYKLVSKDQSSSISRSTSDITSTYTSDITKEEHPESNQSQHVANQEKIRSSQRKHRYFAMLKHGNLFLYKDETLKDVKHVIVLSTFFVTLWPRGLTDAQLFTKYSAIALINAHKMTTTSESAPRGSFFIYCDVNSDKEDWYFALIRATKVEKTELPSTLNPAVHAKTLHFDTKDMINLIQTLYSSEGQLQTKWLNALLGRIFLSMKGTKKMEDYIHKKLSKKLDKIKKPGFLDKFQIRSIYPGDAAPFLTKPSLKEINPDGTVILSAYISYTGGLSVTISTKANINLGAKFTKGEVDVVLRVTLCRFEGPVLVKIKPPPTGRIWYSYEIEPTMNIKIEPVISSRQITYNLITNYMEKKIKEAIKESLVLPNWDDITFYETTEELYRAGIWDPNRHDLNAESNSGSVTTNSSGAEDTGSTDGFPPLTEDDIEAKSELSAKLANSKTKLTNTLTDLSNKMKKKSTSTLSNQASEPDGKALRTDGDSTTNNSMAMNTLKKIGKWYFKDDKARKDDTYTPPEMISSRRQPRRPSNASSSPNNEFKYHKNESNSLHPYNEQENKVHKVPSYDFGKLDTGDDVHSSIFASPIHVHQEGISVMSGDDASIRSELLVSEPTVGLTQPSRARTITRKPPPKSPLLEPSETLKTETVGDDSIGKDTENRDMPTTKPPLPPRESTARTPPALPPREVNTSTMSLNGENENAVSEEVSISGKSTEEIHSL</sequence>
<feature type="region of interest" description="Disordered" evidence="9">
    <location>
        <begin position="699"/>
        <end position="805"/>
    </location>
</feature>
<dbReference type="Proteomes" id="UP000694255">
    <property type="component" value="Unassembled WGS sequence"/>
</dbReference>
<keyword evidence="5" id="KW-1133">Transmembrane helix</keyword>
<dbReference type="InterPro" id="IPR031468">
    <property type="entry name" value="SMP_LBD"/>
</dbReference>
<keyword evidence="6" id="KW-0445">Lipid transport</keyword>
<feature type="compositionally biased region" description="Low complexity" evidence="9">
    <location>
        <begin position="488"/>
        <end position="499"/>
    </location>
</feature>
<gene>
    <name evidence="11" type="ORF">J8A68_002206</name>
</gene>
<feature type="region of interest" description="Disordered" evidence="9">
    <location>
        <begin position="538"/>
        <end position="577"/>
    </location>
</feature>
<evidence type="ECO:0000259" key="10">
    <source>
        <dbReference type="PROSITE" id="PS51847"/>
    </source>
</evidence>
<reference evidence="11 12" key="1">
    <citation type="journal article" date="2021" name="DNA Res.">
        <title>Genome analysis of Candida subhashii reveals its hybrid nature and dual mitochondrial genome conformations.</title>
        <authorList>
            <person name="Mixao V."/>
            <person name="Hegedusova E."/>
            <person name="Saus E."/>
            <person name="Pryszcz L.P."/>
            <person name="Cillingova A."/>
            <person name="Nosek J."/>
            <person name="Gabaldon T."/>
        </authorList>
    </citation>
    <scope>NUCLEOTIDE SEQUENCE [LARGE SCALE GENOMIC DNA]</scope>
    <source>
        <strain evidence="11 12">CBS 10753</strain>
    </source>
</reference>
<name>A0A8J5UPU7_9ASCO</name>
<evidence type="ECO:0000256" key="7">
    <source>
        <dbReference type="ARBA" id="ARBA00023121"/>
    </source>
</evidence>